<comment type="caution">
    <text evidence="3">The sequence shown here is derived from an EMBL/GenBank/DDBJ whole genome shotgun (WGS) entry which is preliminary data.</text>
</comment>
<evidence type="ECO:0000256" key="1">
    <source>
        <dbReference type="SAM" id="MobiDB-lite"/>
    </source>
</evidence>
<dbReference type="Proteomes" id="UP001626550">
    <property type="component" value="Unassembled WGS sequence"/>
</dbReference>
<dbReference type="PANTHER" id="PTHR12295">
    <property type="entry name" value="FURRY-RELATED"/>
    <property type="match status" value="1"/>
</dbReference>
<feature type="domain" description="Cell morphogenesis protein C-terminal" evidence="2">
    <location>
        <begin position="313"/>
        <end position="460"/>
    </location>
</feature>
<feature type="compositionally biased region" description="Low complexity" evidence="1">
    <location>
        <begin position="1"/>
        <end position="15"/>
    </location>
</feature>
<organism evidence="3 4">
    <name type="scientific">Cichlidogyrus casuarinus</name>
    <dbReference type="NCBI Taxonomy" id="1844966"/>
    <lineage>
        <taxon>Eukaryota</taxon>
        <taxon>Metazoa</taxon>
        <taxon>Spiralia</taxon>
        <taxon>Lophotrochozoa</taxon>
        <taxon>Platyhelminthes</taxon>
        <taxon>Monogenea</taxon>
        <taxon>Monopisthocotylea</taxon>
        <taxon>Dactylogyridea</taxon>
        <taxon>Ancyrocephalidae</taxon>
        <taxon>Cichlidogyrus</taxon>
    </lineage>
</organism>
<dbReference type="PANTHER" id="PTHR12295:SF30">
    <property type="entry name" value="PROTEIN FURRY"/>
    <property type="match status" value="1"/>
</dbReference>
<feature type="region of interest" description="Disordered" evidence="1">
    <location>
        <begin position="1"/>
        <end position="46"/>
    </location>
</feature>
<proteinExistence type="predicted"/>
<gene>
    <name evidence="3" type="ORF">Ciccas_001829</name>
</gene>
<dbReference type="Pfam" id="PF14225">
    <property type="entry name" value="MOR2-PAG1_C"/>
    <property type="match status" value="2"/>
</dbReference>
<sequence>MSILGAGPPGGVRRLLPPPNEVAETDISNSPIGRQDSPSLPVGGTPSQELQSDIICGIFLVSVCLLESDFEHEYIAGLRLLNRLLPLFYSLKKGNTSLKNTIIERLHKSLSQMAWEPKFPGVLNLVLKGLSMPNLLDPMYRLVVRIIPAIPSSSLIFLGNDSIRLKNSEKINSVVTTLVITLMPLLLLAWHEETRPQTENGICSCHCVEVALCPSSATPPASNSQIGNWTSSGPVTSNVDNTSPLANQSPALQMLCGVNSRGVFYGSQSETKSDADTNLPLCAFTVSVPSATINAHNPYSAAPQTGRNSFKPCNPLCIQAAESLVDLLSSCSWCGLNDQPNVARFANLVTMLRMYASSAFCKDSIQWTKCVMKYLYDGCGQSIVGNCIANLNAMISHGAACVHVPSLHLAYWLLYACVDFSKVDFQQVMGQFVQTVIDRFSGTAMWPEVVVLMHLMVSRSATMSSVPSTVTTTLPGLDPDGSGRVLDMNAAQAACAVPLPEFEAPRIQLAGKVLDVQLNIDQVAPLLAPQFAPSSLTIGRLHNLSRSPEHRVTFQDIWVPIFISASTGFRRPIACQSKVRERFASLLKCYGSRAYAGAPGNLRSPSVSLLNYFFYVSIKKHNVSLKFEINTL</sequence>
<evidence type="ECO:0000313" key="4">
    <source>
        <dbReference type="Proteomes" id="UP001626550"/>
    </source>
</evidence>
<dbReference type="EMBL" id="JBJKFK010000131">
    <property type="protein sequence ID" value="KAL3319491.1"/>
    <property type="molecule type" value="Genomic_DNA"/>
</dbReference>
<dbReference type="InterPro" id="IPR025481">
    <property type="entry name" value="Cell_Morphogen_C"/>
</dbReference>
<feature type="compositionally biased region" description="Polar residues" evidence="1">
    <location>
        <begin position="26"/>
        <end position="38"/>
    </location>
</feature>
<reference evidence="3 4" key="1">
    <citation type="submission" date="2024-11" db="EMBL/GenBank/DDBJ databases">
        <title>Adaptive evolution of stress response genes in parasites aligns with host niche diversity.</title>
        <authorList>
            <person name="Hahn C."/>
            <person name="Resl P."/>
        </authorList>
    </citation>
    <scope>NUCLEOTIDE SEQUENCE [LARGE SCALE GENOMIC DNA]</scope>
    <source>
        <strain evidence="3">EGGRZ-B1_66</strain>
        <tissue evidence="3">Body</tissue>
    </source>
</reference>
<keyword evidence="4" id="KW-1185">Reference proteome</keyword>
<evidence type="ECO:0000313" key="3">
    <source>
        <dbReference type="EMBL" id="KAL3319491.1"/>
    </source>
</evidence>
<protein>
    <recommendedName>
        <fullName evidence="2">Cell morphogenesis protein C-terminal domain-containing protein</fullName>
    </recommendedName>
</protein>
<dbReference type="InterPro" id="IPR039867">
    <property type="entry name" value="Furry/Tao3/Mor2"/>
</dbReference>
<name>A0ABD2QM27_9PLAT</name>
<evidence type="ECO:0000259" key="2">
    <source>
        <dbReference type="Pfam" id="PF14225"/>
    </source>
</evidence>
<dbReference type="AlphaFoldDB" id="A0ABD2QM27"/>
<accession>A0ABD2QM27</accession>
<feature type="domain" description="Cell morphogenesis protein C-terminal" evidence="2">
    <location>
        <begin position="58"/>
        <end position="157"/>
    </location>
</feature>